<dbReference type="RefSeq" id="WP_004518961.1">
    <property type="nucleotide sequence ID" value="NZ_ACEO02000001.1"/>
</dbReference>
<dbReference type="CDD" id="cd04301">
    <property type="entry name" value="NAT_SF"/>
    <property type="match status" value="1"/>
</dbReference>
<dbReference type="PANTHER" id="PTHR43420:SF44">
    <property type="entry name" value="ACETYLTRANSFERASE YPEA"/>
    <property type="match status" value="1"/>
</dbReference>
<dbReference type="Proteomes" id="UP000004621">
    <property type="component" value="Unassembled WGS sequence"/>
</dbReference>
<comment type="similarity">
    <text evidence="1 5">Belongs to the acetyltransferase family. RimI subfamily.</text>
</comment>
<organism evidence="7 8">
    <name type="scientific">Neisseria subflava NJ9703</name>
    <dbReference type="NCBI Taxonomy" id="546268"/>
    <lineage>
        <taxon>Bacteria</taxon>
        <taxon>Pseudomonadati</taxon>
        <taxon>Pseudomonadota</taxon>
        <taxon>Betaproteobacteria</taxon>
        <taxon>Neisseriales</taxon>
        <taxon>Neisseriaceae</taxon>
        <taxon>Neisseria</taxon>
    </lineage>
</organism>
<name>A0A9W5IT29_NEISU</name>
<dbReference type="GO" id="GO:0005737">
    <property type="term" value="C:cytoplasm"/>
    <property type="evidence" value="ECO:0007669"/>
    <property type="project" value="UniProtKB-SubCell"/>
</dbReference>
<sequence length="147" mass="16518">MNLRPAVLADCPTLAAIDAQGNPSSWTAQQFESAVQHHPDSVWLSQTNHQITGFIVWQTVFDESELHLIAVAPEYRRQGIASALLQHWQNAVQQQDATRLLLEVRASNETAQQLYRKHGFQTCGRRKNYYALPDGGSEDAVLMEKSC</sequence>
<dbReference type="SUPFAM" id="SSF55729">
    <property type="entry name" value="Acyl-CoA N-acyltransferases (Nat)"/>
    <property type="match status" value="1"/>
</dbReference>
<gene>
    <name evidence="7" type="primary">rimI</name>
    <name evidence="7" type="ORF">NEISUBOT_03205</name>
</gene>
<evidence type="ECO:0000259" key="6">
    <source>
        <dbReference type="PROSITE" id="PS51186"/>
    </source>
</evidence>
<dbReference type="InterPro" id="IPR050680">
    <property type="entry name" value="YpeA/RimI_acetyltransf"/>
</dbReference>
<keyword evidence="2 5" id="KW-0963">Cytoplasm</keyword>
<dbReference type="EMBL" id="ACEO02000001">
    <property type="protein sequence ID" value="EFC53204.1"/>
    <property type="molecule type" value="Genomic_DNA"/>
</dbReference>
<comment type="subcellular location">
    <subcellularLocation>
        <location evidence="5">Cytoplasm</location>
    </subcellularLocation>
</comment>
<evidence type="ECO:0000313" key="7">
    <source>
        <dbReference type="EMBL" id="EFC53204.1"/>
    </source>
</evidence>
<comment type="caution">
    <text evidence="7">The sequence shown here is derived from an EMBL/GenBank/DDBJ whole genome shotgun (WGS) entry which is preliminary data.</text>
</comment>
<proteinExistence type="inferred from homology"/>
<dbReference type="EC" id="2.3.1.266" evidence="5"/>
<evidence type="ECO:0000256" key="4">
    <source>
        <dbReference type="ARBA" id="ARBA00023315"/>
    </source>
</evidence>
<keyword evidence="3 7" id="KW-0808">Transferase</keyword>
<dbReference type="InterPro" id="IPR016181">
    <property type="entry name" value="Acyl_CoA_acyltransferase"/>
</dbReference>
<evidence type="ECO:0000256" key="1">
    <source>
        <dbReference type="ARBA" id="ARBA00005395"/>
    </source>
</evidence>
<dbReference type="GO" id="GO:0008999">
    <property type="term" value="F:protein-N-terminal-alanine acetyltransferase activity"/>
    <property type="evidence" value="ECO:0007669"/>
    <property type="project" value="UniProtKB-EC"/>
</dbReference>
<keyword evidence="4 7" id="KW-0012">Acyltransferase</keyword>
<comment type="catalytic activity">
    <reaction evidence="5">
        <text>N-terminal L-alanyl-[ribosomal protein bS18] + acetyl-CoA = N-terminal N(alpha)-acetyl-L-alanyl-[ribosomal protein bS18] + CoA + H(+)</text>
        <dbReference type="Rhea" id="RHEA:43756"/>
        <dbReference type="Rhea" id="RHEA-COMP:10676"/>
        <dbReference type="Rhea" id="RHEA-COMP:10677"/>
        <dbReference type="ChEBI" id="CHEBI:15378"/>
        <dbReference type="ChEBI" id="CHEBI:57287"/>
        <dbReference type="ChEBI" id="CHEBI:57288"/>
        <dbReference type="ChEBI" id="CHEBI:64718"/>
        <dbReference type="ChEBI" id="CHEBI:83683"/>
        <dbReference type="EC" id="2.3.1.266"/>
    </reaction>
</comment>
<dbReference type="InterPro" id="IPR000182">
    <property type="entry name" value="GNAT_dom"/>
</dbReference>
<dbReference type="InterPro" id="IPR006464">
    <property type="entry name" value="AcTrfase_RimI/Ard1"/>
</dbReference>
<protein>
    <recommendedName>
        <fullName evidence="5">[Ribosomal protein bS18]-alanine N-acetyltransferase</fullName>
        <ecNumber evidence="5">2.3.1.266</ecNumber>
    </recommendedName>
</protein>
<feature type="domain" description="N-acetyltransferase" evidence="6">
    <location>
        <begin position="1"/>
        <end position="147"/>
    </location>
</feature>
<reference evidence="7 8" key="1">
    <citation type="submission" date="2010-01" db="EMBL/GenBank/DDBJ databases">
        <authorList>
            <person name="Weinstock G."/>
            <person name="Sodergren E."/>
            <person name="Clifton S."/>
            <person name="Fulton L."/>
            <person name="Fulton B."/>
            <person name="Courtney L."/>
            <person name="Fronick C."/>
            <person name="Harrison M."/>
            <person name="Strong C."/>
            <person name="Farmer C."/>
            <person name="Delahaunty K."/>
            <person name="Markovic C."/>
            <person name="Hall O."/>
            <person name="Minx P."/>
            <person name="Tomlinson C."/>
            <person name="Mitreva M."/>
            <person name="Nelson J."/>
            <person name="Hou S."/>
            <person name="Wollam A."/>
            <person name="Pepin K.H."/>
            <person name="Johnson M."/>
            <person name="Bhonagiri V."/>
            <person name="Nash W.E."/>
            <person name="Warren W."/>
            <person name="Chinwalla A."/>
            <person name="Mardis E.R."/>
            <person name="Wilson R.K."/>
        </authorList>
    </citation>
    <scope>NUCLEOTIDE SEQUENCE [LARGE SCALE GENOMIC DNA]</scope>
    <source>
        <strain evidence="7 8">NJ9703</strain>
    </source>
</reference>
<dbReference type="AlphaFoldDB" id="A0A9W5IT29"/>
<evidence type="ECO:0000313" key="8">
    <source>
        <dbReference type="Proteomes" id="UP000004621"/>
    </source>
</evidence>
<evidence type="ECO:0000256" key="3">
    <source>
        <dbReference type="ARBA" id="ARBA00022679"/>
    </source>
</evidence>
<dbReference type="Gene3D" id="3.40.630.30">
    <property type="match status" value="1"/>
</dbReference>
<evidence type="ECO:0000256" key="2">
    <source>
        <dbReference type="ARBA" id="ARBA00022490"/>
    </source>
</evidence>
<evidence type="ECO:0000256" key="5">
    <source>
        <dbReference type="RuleBase" id="RU363094"/>
    </source>
</evidence>
<comment type="function">
    <text evidence="5">Acetylates the N-terminal alanine of ribosomal protein bS18.</text>
</comment>
<dbReference type="PANTHER" id="PTHR43420">
    <property type="entry name" value="ACETYLTRANSFERASE"/>
    <property type="match status" value="1"/>
</dbReference>
<accession>A0A9W5IT29</accession>
<dbReference type="NCBIfam" id="TIGR01575">
    <property type="entry name" value="rimI"/>
    <property type="match status" value="1"/>
</dbReference>
<dbReference type="PROSITE" id="PS51186">
    <property type="entry name" value="GNAT"/>
    <property type="match status" value="1"/>
</dbReference>
<dbReference type="Pfam" id="PF00583">
    <property type="entry name" value="Acetyltransf_1"/>
    <property type="match status" value="1"/>
</dbReference>